<dbReference type="InterPro" id="IPR036875">
    <property type="entry name" value="Znf_CCHC_sf"/>
</dbReference>
<reference evidence="8" key="2">
    <citation type="submission" date="2014-03" db="EMBL/GenBank/DDBJ databases">
        <title>The whipworm genome and dual-species transcriptomics of an intimate host-pathogen interaction.</title>
        <authorList>
            <person name="Foth B.J."/>
            <person name="Tsai I.J."/>
            <person name="Reid A.J."/>
            <person name="Bancroft A.J."/>
            <person name="Nichol S."/>
            <person name="Tracey A."/>
            <person name="Holroyd N."/>
            <person name="Cotton J.A."/>
            <person name="Stanley E.J."/>
            <person name="Zarowiecki M."/>
            <person name="Liu J.Z."/>
            <person name="Huckvale T."/>
            <person name="Cooper P.J."/>
            <person name="Grencis R.K."/>
            <person name="Berriman M."/>
        </authorList>
    </citation>
    <scope>NUCLEOTIDE SEQUENCE [LARGE SCALE GENOMIC DNA]</scope>
</reference>
<feature type="compositionally biased region" description="Polar residues" evidence="6">
    <location>
        <begin position="240"/>
        <end position="249"/>
    </location>
</feature>
<proteinExistence type="predicted"/>
<evidence type="ECO:0000259" key="7">
    <source>
        <dbReference type="PROSITE" id="PS50158"/>
    </source>
</evidence>
<evidence type="ECO:0000256" key="1">
    <source>
        <dbReference type="ARBA" id="ARBA00022679"/>
    </source>
</evidence>
<organism evidence="8 9">
    <name type="scientific">Trichuris trichiura</name>
    <name type="common">Whipworm</name>
    <name type="synonym">Trichocephalus trichiurus</name>
    <dbReference type="NCBI Taxonomy" id="36087"/>
    <lineage>
        <taxon>Eukaryota</taxon>
        <taxon>Metazoa</taxon>
        <taxon>Ecdysozoa</taxon>
        <taxon>Nematoda</taxon>
        <taxon>Enoplea</taxon>
        <taxon>Dorylaimia</taxon>
        <taxon>Trichinellida</taxon>
        <taxon>Trichuridae</taxon>
        <taxon>Trichuris</taxon>
    </lineage>
</organism>
<dbReference type="PANTHER" id="PTHR37984">
    <property type="entry name" value="PROTEIN CBG26694"/>
    <property type="match status" value="1"/>
</dbReference>
<dbReference type="OrthoDB" id="5917440at2759"/>
<dbReference type="PANTHER" id="PTHR37984:SF5">
    <property type="entry name" value="PROTEIN NYNRIN-LIKE"/>
    <property type="match status" value="1"/>
</dbReference>
<keyword evidence="3" id="KW-0540">Nuclease</keyword>
<evidence type="ECO:0000256" key="6">
    <source>
        <dbReference type="SAM" id="MobiDB-lite"/>
    </source>
</evidence>
<protein>
    <recommendedName>
        <fullName evidence="7">CCHC-type domain-containing protein</fullName>
    </recommendedName>
</protein>
<keyword evidence="5" id="KW-0862">Zinc</keyword>
<dbReference type="SUPFAM" id="SSF50630">
    <property type="entry name" value="Acid proteases"/>
    <property type="match status" value="1"/>
</dbReference>
<gene>
    <name evidence="8" type="ORF">TTRE_0000648201</name>
</gene>
<keyword evidence="5" id="KW-0479">Metal-binding</keyword>
<feature type="region of interest" description="Disordered" evidence="6">
    <location>
        <begin position="239"/>
        <end position="287"/>
    </location>
</feature>
<dbReference type="InterPro" id="IPR001878">
    <property type="entry name" value="Znf_CCHC"/>
</dbReference>
<accession>A0A077ZCU3</accession>
<dbReference type="GO" id="GO:0019899">
    <property type="term" value="F:enzyme binding"/>
    <property type="evidence" value="ECO:0007669"/>
    <property type="project" value="UniProtKB-ARBA"/>
</dbReference>
<keyword evidence="1" id="KW-0808">Transferase</keyword>
<dbReference type="InterPro" id="IPR021109">
    <property type="entry name" value="Peptidase_aspartic_dom_sf"/>
</dbReference>
<dbReference type="Proteomes" id="UP000030665">
    <property type="component" value="Unassembled WGS sequence"/>
</dbReference>
<evidence type="ECO:0000313" key="8">
    <source>
        <dbReference type="EMBL" id="CDW58177.1"/>
    </source>
</evidence>
<dbReference type="STRING" id="36087.A0A077ZCU3"/>
<evidence type="ECO:0000256" key="5">
    <source>
        <dbReference type="PROSITE-ProRule" id="PRU00047"/>
    </source>
</evidence>
<dbReference type="Gene3D" id="2.40.70.10">
    <property type="entry name" value="Acid Proteases"/>
    <property type="match status" value="1"/>
</dbReference>
<dbReference type="GO" id="GO:0003676">
    <property type="term" value="F:nucleic acid binding"/>
    <property type="evidence" value="ECO:0007669"/>
    <property type="project" value="InterPro"/>
</dbReference>
<feature type="non-terminal residue" evidence="8">
    <location>
        <position position="498"/>
    </location>
</feature>
<dbReference type="GO" id="GO:0004519">
    <property type="term" value="F:endonuclease activity"/>
    <property type="evidence" value="ECO:0007669"/>
    <property type="project" value="UniProtKB-KW"/>
</dbReference>
<sequence>MDGPNSTRISLYRGSLEQFDVQSGMEGWEQWTERFEIFADANQVPEPDRPMLLLNLCGPEAYRLMREAMAPDKPSTKSFNELVQAVKDKFDPIPGVYAARAAFYARTQQPGESVATFMTELRRLAARCQIVLLGETVLAQSKLLDMQAATTFEPTVHGVSSKRPGKKEHRAASMTQADRCWRCGVEGHTSDSCRFKDLFCHRCRKKGHARKACRTNLSSIKDLFCHRCRKKGHARKACRTNLSSRTPQPSIGLPGNSRNTSRQGRIHAVDQTSFRREVSSSESDGDFSTQMAPVGAFKVHLTSSHQYKVEPTVTLTALVNGVNIEFEVDSGSALTLISEKTFYKLWKGRLPELRKSKLEVKTWSREPVAVLGSFQADVQYRQTQCTLELYVTRNGGRPLLGRSWFRPLNISLRLPTHQVSCSLLNPITSGGGGWRQVIANYAQVFQRGLGRYTGPPIHIELIPGAKPRFLKCRPVPFALMDRVKNEIERLDERGSLEP</sequence>
<dbReference type="GO" id="GO:0016779">
    <property type="term" value="F:nucleotidyltransferase activity"/>
    <property type="evidence" value="ECO:0007669"/>
    <property type="project" value="UniProtKB-KW"/>
</dbReference>
<keyword evidence="5" id="KW-0863">Zinc-finger</keyword>
<evidence type="ECO:0000256" key="3">
    <source>
        <dbReference type="ARBA" id="ARBA00022722"/>
    </source>
</evidence>
<dbReference type="AlphaFoldDB" id="A0A077ZCU3"/>
<keyword evidence="2" id="KW-0548">Nucleotidyltransferase</keyword>
<dbReference type="GO" id="GO:0008270">
    <property type="term" value="F:zinc ion binding"/>
    <property type="evidence" value="ECO:0007669"/>
    <property type="project" value="UniProtKB-KW"/>
</dbReference>
<evidence type="ECO:0000256" key="4">
    <source>
        <dbReference type="ARBA" id="ARBA00022759"/>
    </source>
</evidence>
<dbReference type="Gene3D" id="4.10.60.10">
    <property type="entry name" value="Zinc finger, CCHC-type"/>
    <property type="match status" value="1"/>
</dbReference>
<keyword evidence="9" id="KW-1185">Reference proteome</keyword>
<dbReference type="InterPro" id="IPR050951">
    <property type="entry name" value="Retrovirus_Pol_polyprotein"/>
</dbReference>
<reference evidence="8" key="1">
    <citation type="submission" date="2014-01" db="EMBL/GenBank/DDBJ databases">
        <authorList>
            <person name="Aslett M."/>
        </authorList>
    </citation>
    <scope>NUCLEOTIDE SEQUENCE</scope>
</reference>
<keyword evidence="4" id="KW-0378">Hydrolase</keyword>
<evidence type="ECO:0000256" key="2">
    <source>
        <dbReference type="ARBA" id="ARBA00022695"/>
    </source>
</evidence>
<dbReference type="SUPFAM" id="SSF57756">
    <property type="entry name" value="Retrovirus zinc finger-like domains"/>
    <property type="match status" value="1"/>
</dbReference>
<feature type="domain" description="CCHC-type" evidence="7">
    <location>
        <begin position="179"/>
        <end position="194"/>
    </location>
</feature>
<dbReference type="PROSITE" id="PS50158">
    <property type="entry name" value="ZF_CCHC"/>
    <property type="match status" value="1"/>
</dbReference>
<keyword evidence="4" id="KW-0255">Endonuclease</keyword>
<evidence type="ECO:0000313" key="9">
    <source>
        <dbReference type="Proteomes" id="UP000030665"/>
    </source>
</evidence>
<dbReference type="EMBL" id="HG806281">
    <property type="protein sequence ID" value="CDW58177.1"/>
    <property type="molecule type" value="Genomic_DNA"/>
</dbReference>
<name>A0A077ZCU3_TRITR</name>
<dbReference type="SMART" id="SM00343">
    <property type="entry name" value="ZnF_C2HC"/>
    <property type="match status" value="3"/>
</dbReference>